<evidence type="ECO:0000313" key="5">
    <source>
        <dbReference type="Proteomes" id="UP000677244"/>
    </source>
</evidence>
<dbReference type="EMBL" id="JAGHKO010000006">
    <property type="protein sequence ID" value="MBO9203262.1"/>
    <property type="molecule type" value="Genomic_DNA"/>
</dbReference>
<dbReference type="PROSITE" id="PS50297">
    <property type="entry name" value="ANK_REP_REGION"/>
    <property type="match status" value="1"/>
</dbReference>
<dbReference type="SMART" id="SM00248">
    <property type="entry name" value="ANK"/>
    <property type="match status" value="4"/>
</dbReference>
<reference evidence="4 5" key="1">
    <citation type="submission" date="2021-03" db="EMBL/GenBank/DDBJ databases">
        <title>Assistant Professor.</title>
        <authorList>
            <person name="Huq M.A."/>
        </authorList>
    </citation>
    <scope>NUCLEOTIDE SEQUENCE [LARGE SCALE GENOMIC DNA]</scope>
    <source>
        <strain evidence="4 5">MAH-29</strain>
    </source>
</reference>
<feature type="repeat" description="ANK" evidence="3">
    <location>
        <begin position="195"/>
        <end position="227"/>
    </location>
</feature>
<proteinExistence type="predicted"/>
<dbReference type="Gene3D" id="1.25.40.20">
    <property type="entry name" value="Ankyrin repeat-containing domain"/>
    <property type="match status" value="1"/>
</dbReference>
<dbReference type="PROSITE" id="PS50088">
    <property type="entry name" value="ANK_REPEAT"/>
    <property type="match status" value="1"/>
</dbReference>
<dbReference type="Pfam" id="PF12796">
    <property type="entry name" value="Ank_2"/>
    <property type="match status" value="1"/>
</dbReference>
<dbReference type="PANTHER" id="PTHR24171">
    <property type="entry name" value="ANKYRIN REPEAT DOMAIN-CONTAINING PROTEIN 39-RELATED"/>
    <property type="match status" value="1"/>
</dbReference>
<dbReference type="InterPro" id="IPR002110">
    <property type="entry name" value="Ankyrin_rpt"/>
</dbReference>
<dbReference type="SUPFAM" id="SSF48403">
    <property type="entry name" value="Ankyrin repeat"/>
    <property type="match status" value="1"/>
</dbReference>
<dbReference type="InterPro" id="IPR036770">
    <property type="entry name" value="Ankyrin_rpt-contain_sf"/>
</dbReference>
<evidence type="ECO:0000256" key="3">
    <source>
        <dbReference type="PROSITE-ProRule" id="PRU00023"/>
    </source>
</evidence>
<gene>
    <name evidence="4" type="ORF">J7I42_23430</name>
</gene>
<evidence type="ECO:0000256" key="1">
    <source>
        <dbReference type="ARBA" id="ARBA00022737"/>
    </source>
</evidence>
<dbReference type="Proteomes" id="UP000677244">
    <property type="component" value="Unassembled WGS sequence"/>
</dbReference>
<accession>A0ABS3Z0G7</accession>
<name>A0ABS3Z0G7_9BACT</name>
<protein>
    <submittedName>
        <fullName evidence="4">Ankyrin repeat domain-containing protein</fullName>
    </submittedName>
</protein>
<evidence type="ECO:0000313" key="4">
    <source>
        <dbReference type="EMBL" id="MBO9203262.1"/>
    </source>
</evidence>
<keyword evidence="5" id="KW-1185">Reference proteome</keyword>
<organism evidence="4 5">
    <name type="scientific">Niastella soli</name>
    <dbReference type="NCBI Taxonomy" id="2821487"/>
    <lineage>
        <taxon>Bacteria</taxon>
        <taxon>Pseudomonadati</taxon>
        <taxon>Bacteroidota</taxon>
        <taxon>Chitinophagia</taxon>
        <taxon>Chitinophagales</taxon>
        <taxon>Chitinophagaceae</taxon>
        <taxon>Niastella</taxon>
    </lineage>
</organism>
<evidence type="ECO:0000256" key="2">
    <source>
        <dbReference type="ARBA" id="ARBA00023043"/>
    </source>
</evidence>
<keyword evidence="2 3" id="KW-0040">ANK repeat</keyword>
<keyword evidence="1" id="KW-0677">Repeat</keyword>
<dbReference type="RefSeq" id="WP_209141319.1">
    <property type="nucleotide sequence ID" value="NZ_JAGHKO010000006.1"/>
</dbReference>
<comment type="caution">
    <text evidence="4">The sequence shown here is derived from an EMBL/GenBank/DDBJ whole genome shotgun (WGS) entry which is preliminary data.</text>
</comment>
<dbReference type="PANTHER" id="PTHR24171:SF9">
    <property type="entry name" value="ANKYRIN REPEAT DOMAIN-CONTAINING PROTEIN 39"/>
    <property type="match status" value="1"/>
</dbReference>
<sequence length="289" mass="32908">MKTSWGVAIFLDIEEMLDPDISKPDIKITDRIYLRISDTRKLSSDEITLWVGAALKGLAVEIYDKVNGVVCYDLKLLDFSYTDFQIEGLFCAVREWVVKYYDLKIEPIEVNYDKVTNKYIFELPGDPIMNKSMFIDYAEKNNVEKLRELLGAGMNINELAYDKSALHATCVTNASEAAAFLIENRIDVNLKDKQTGATALHYCAVYNHFEIANLIVANGGRLDIHDDYGNEPLWTAVFNVRGKIERLPLVELFLIHGGNKNHKNNAGRSPLDFLNQIKHIPLIELLNKY</sequence>